<evidence type="ECO:0000313" key="2">
    <source>
        <dbReference type="Proteomes" id="UP000807025"/>
    </source>
</evidence>
<proteinExistence type="predicted"/>
<reference evidence="1" key="1">
    <citation type="submission" date="2020-11" db="EMBL/GenBank/DDBJ databases">
        <authorList>
            <consortium name="DOE Joint Genome Institute"/>
            <person name="Ahrendt S."/>
            <person name="Riley R."/>
            <person name="Andreopoulos W."/>
            <person name="Labutti K."/>
            <person name="Pangilinan J."/>
            <person name="Ruiz-Duenas F.J."/>
            <person name="Barrasa J.M."/>
            <person name="Sanchez-Garcia M."/>
            <person name="Camarero S."/>
            <person name="Miyauchi S."/>
            <person name="Serrano A."/>
            <person name="Linde D."/>
            <person name="Babiker R."/>
            <person name="Drula E."/>
            <person name="Ayuso-Fernandez I."/>
            <person name="Pacheco R."/>
            <person name="Padilla G."/>
            <person name="Ferreira P."/>
            <person name="Barriuso J."/>
            <person name="Kellner H."/>
            <person name="Castanera R."/>
            <person name="Alfaro M."/>
            <person name="Ramirez L."/>
            <person name="Pisabarro A.G."/>
            <person name="Kuo A."/>
            <person name="Tritt A."/>
            <person name="Lipzen A."/>
            <person name="He G."/>
            <person name="Yan M."/>
            <person name="Ng V."/>
            <person name="Cullen D."/>
            <person name="Martin F."/>
            <person name="Rosso M.-N."/>
            <person name="Henrissat B."/>
            <person name="Hibbett D."/>
            <person name="Martinez A.T."/>
            <person name="Grigoriev I.V."/>
        </authorList>
    </citation>
    <scope>NUCLEOTIDE SEQUENCE</scope>
    <source>
        <strain evidence="1">ATCC 90797</strain>
    </source>
</reference>
<protein>
    <submittedName>
        <fullName evidence="1">Uncharacterized protein</fullName>
    </submittedName>
</protein>
<name>A0A9P5ZVG4_PLEER</name>
<dbReference type="OrthoDB" id="3246731at2759"/>
<keyword evidence="2" id="KW-1185">Reference proteome</keyword>
<organism evidence="1 2">
    <name type="scientific">Pleurotus eryngii</name>
    <name type="common">Boletus of the steppes</name>
    <dbReference type="NCBI Taxonomy" id="5323"/>
    <lineage>
        <taxon>Eukaryota</taxon>
        <taxon>Fungi</taxon>
        <taxon>Dikarya</taxon>
        <taxon>Basidiomycota</taxon>
        <taxon>Agaricomycotina</taxon>
        <taxon>Agaricomycetes</taxon>
        <taxon>Agaricomycetidae</taxon>
        <taxon>Agaricales</taxon>
        <taxon>Pleurotineae</taxon>
        <taxon>Pleurotaceae</taxon>
        <taxon>Pleurotus</taxon>
    </lineage>
</organism>
<evidence type="ECO:0000313" key="1">
    <source>
        <dbReference type="EMBL" id="KAF9494615.1"/>
    </source>
</evidence>
<gene>
    <name evidence="1" type="ORF">BDN71DRAFT_1431559</name>
</gene>
<comment type="caution">
    <text evidence="1">The sequence shown here is derived from an EMBL/GenBank/DDBJ whole genome shotgun (WGS) entry which is preliminary data.</text>
</comment>
<dbReference type="AlphaFoldDB" id="A0A9P5ZVG4"/>
<accession>A0A9P5ZVG4</accession>
<dbReference type="EMBL" id="MU154570">
    <property type="protein sequence ID" value="KAF9494615.1"/>
    <property type="molecule type" value="Genomic_DNA"/>
</dbReference>
<sequence length="237" mass="26061">MTYMSLIDPSLPSWNTIIYAASFAYAPFTFCGTSRNRSIRDGSGKPASDWVDDKIQCKFTFPGMCWALSFIPLNIWKVGKSNSNIIGSLHSNANLKGTSCSLLGGMKKGQYLDTLKQKDMKAFEDAGIRPSFKNGTWVESISYGLKRKATAYHNTLAAQDTNIAAHNKCLKTAHETTLQAHSRLEGARTEGQVVQASQALARAETSYHKKVLDSLYLASKRWGSGRVGIMLPTTHSL</sequence>
<dbReference type="Proteomes" id="UP000807025">
    <property type="component" value="Unassembled WGS sequence"/>
</dbReference>